<proteinExistence type="predicted"/>
<dbReference type="RefSeq" id="WP_011820706.1">
    <property type="nucleotide sequence ID" value="NC_008817.1"/>
</dbReference>
<dbReference type="STRING" id="167542.P9515_14021"/>
<dbReference type="AlphaFoldDB" id="A2BXU8"/>
<sequence>MKIQLVIPMSGIGKRFKDAGYTTPKPLIKIRGKEIINHVVNMFGEIERVIFICNEEHLHDKKLNLSKILSNLHPKTTVVSIKPHKKGPIHAVLEAESILESLKPTIVNYCDFNSFFNFPNFINHLKKDQPDGCVFTYTGFHPHMLKNTNYAYVKKYKNSVVDIQEKKPFTENPMNEEVSSGTYYFKSAKLMLKYFKKAILLDLKVNGEFYVSMAYKPMIKDGLKIKTFLINYFMQWGTPSDLEDFKWYSNVFKNIIKKKNNHKNIYEGCLLMPMAGEGSRFREKGYKIPKPFIKISGSEMYIKAIKDLPRMENIKIVTTEKLIKNKKPFFNIKDKKLNISIKSLKTKPEGQACTSLKAFEDNSINLEKPLIISACDMGIIFDEKKYQKLIALQDIDILVWGCKGYPGAQQKPNMYSWIYKNKNENYISNISVKKNLFNPREDYVLIGTFTFKKAKYFVQSAELSIACGEKVNGEYYVDNVINKSIEIGLKVAIFEVDYFICWGTPNELETYNYWESCFKKWTDHPYMKR</sequence>
<dbReference type="SUPFAM" id="SSF53448">
    <property type="entry name" value="Nucleotide-diphospho-sugar transferases"/>
    <property type="match status" value="2"/>
</dbReference>
<gene>
    <name evidence="3" type="ordered locus">P9515_14021</name>
</gene>
<evidence type="ECO:0000256" key="1">
    <source>
        <dbReference type="ARBA" id="ARBA00022679"/>
    </source>
</evidence>
<dbReference type="PANTHER" id="PTHR43584">
    <property type="entry name" value="NUCLEOTIDYL TRANSFERASE"/>
    <property type="match status" value="1"/>
</dbReference>
<name>A2BXU8_PROM5</name>
<evidence type="ECO:0000313" key="3">
    <source>
        <dbReference type="EMBL" id="ABM72609.1"/>
    </source>
</evidence>
<keyword evidence="1" id="KW-0808">Transferase</keyword>
<dbReference type="Gene3D" id="3.90.550.10">
    <property type="entry name" value="Spore Coat Polysaccharide Biosynthesis Protein SpsA, Chain A"/>
    <property type="match status" value="2"/>
</dbReference>
<dbReference type="GeneID" id="60201520"/>
<dbReference type="GO" id="GO:0016779">
    <property type="term" value="F:nucleotidyltransferase activity"/>
    <property type="evidence" value="ECO:0007669"/>
    <property type="project" value="UniProtKB-KW"/>
</dbReference>
<dbReference type="eggNOG" id="COG1208">
    <property type="taxonomic scope" value="Bacteria"/>
</dbReference>
<evidence type="ECO:0000313" key="4">
    <source>
        <dbReference type="Proteomes" id="UP000001589"/>
    </source>
</evidence>
<accession>A2BXU8</accession>
<dbReference type="CDD" id="cd04183">
    <property type="entry name" value="GT2_BcE_like"/>
    <property type="match status" value="1"/>
</dbReference>
<dbReference type="InterPro" id="IPR050065">
    <property type="entry name" value="GlmU-like"/>
</dbReference>
<dbReference type="InterPro" id="IPR029044">
    <property type="entry name" value="Nucleotide-diphossugar_trans"/>
</dbReference>
<dbReference type="KEGG" id="pmc:P9515_14021"/>
<dbReference type="PANTHER" id="PTHR43584:SF8">
    <property type="entry name" value="N-ACETYLMURAMATE ALPHA-1-PHOSPHATE URIDYLYLTRANSFERASE"/>
    <property type="match status" value="1"/>
</dbReference>
<protein>
    <submittedName>
        <fullName evidence="3">Uncharacterized protein</fullName>
    </submittedName>
</protein>
<dbReference type="OrthoDB" id="414934at2"/>
<dbReference type="EMBL" id="CP000552">
    <property type="protein sequence ID" value="ABM72609.1"/>
    <property type="molecule type" value="Genomic_DNA"/>
</dbReference>
<dbReference type="Proteomes" id="UP000001589">
    <property type="component" value="Chromosome"/>
</dbReference>
<keyword evidence="2" id="KW-0548">Nucleotidyltransferase</keyword>
<organism evidence="3 4">
    <name type="scientific">Prochlorococcus marinus (strain MIT 9515)</name>
    <dbReference type="NCBI Taxonomy" id="167542"/>
    <lineage>
        <taxon>Bacteria</taxon>
        <taxon>Bacillati</taxon>
        <taxon>Cyanobacteriota</taxon>
        <taxon>Cyanophyceae</taxon>
        <taxon>Synechococcales</taxon>
        <taxon>Prochlorococcaceae</taxon>
        <taxon>Prochlorococcus</taxon>
    </lineage>
</organism>
<reference evidence="3 4" key="1">
    <citation type="journal article" date="2007" name="PLoS Genet.">
        <title>Patterns and implications of gene gain and loss in the evolution of Prochlorococcus.</title>
        <authorList>
            <person name="Kettler G.C."/>
            <person name="Martiny A.C."/>
            <person name="Huang K."/>
            <person name="Zucker J."/>
            <person name="Coleman M.L."/>
            <person name="Rodrigue S."/>
            <person name="Chen F."/>
            <person name="Lapidus A."/>
            <person name="Ferriera S."/>
            <person name="Johnson J."/>
            <person name="Steglich C."/>
            <person name="Church G.M."/>
            <person name="Richardson P."/>
            <person name="Chisholm S.W."/>
        </authorList>
    </citation>
    <scope>NUCLEOTIDE SEQUENCE [LARGE SCALE GENOMIC DNA]</scope>
    <source>
        <strain evidence="3 4">MIT 9515</strain>
    </source>
</reference>
<dbReference type="HOGENOM" id="CLU_496752_0_0_3"/>
<evidence type="ECO:0000256" key="2">
    <source>
        <dbReference type="ARBA" id="ARBA00022695"/>
    </source>
</evidence>